<dbReference type="SUPFAM" id="SSF56436">
    <property type="entry name" value="C-type lectin-like"/>
    <property type="match status" value="1"/>
</dbReference>
<dbReference type="InterPro" id="IPR027417">
    <property type="entry name" value="P-loop_NTPase"/>
</dbReference>
<dbReference type="Gene3D" id="3.90.1580.10">
    <property type="entry name" value="paralog of FGE (formylglycine-generating enzyme)"/>
    <property type="match status" value="1"/>
</dbReference>
<dbReference type="InterPro" id="IPR016187">
    <property type="entry name" value="CTDL_fold"/>
</dbReference>
<organism evidence="2 3">
    <name type="scientific">Candidatus Methylumidiphilus alinenensis</name>
    <dbReference type="NCBI Taxonomy" id="2202197"/>
    <lineage>
        <taxon>Bacteria</taxon>
        <taxon>Pseudomonadati</taxon>
        <taxon>Pseudomonadota</taxon>
        <taxon>Gammaproteobacteria</taxon>
        <taxon>Methylococcales</taxon>
        <taxon>Candidatus Methylumidiphilus</taxon>
    </lineage>
</organism>
<proteinExistence type="predicted"/>
<evidence type="ECO:0000313" key="3">
    <source>
        <dbReference type="Proteomes" id="UP000249396"/>
    </source>
</evidence>
<dbReference type="EMBL" id="QJPH01000413">
    <property type="protein sequence ID" value="PZN74772.1"/>
    <property type="molecule type" value="Genomic_DNA"/>
</dbReference>
<dbReference type="PANTHER" id="PTHR23150">
    <property type="entry name" value="SULFATASE MODIFYING FACTOR 1, 2"/>
    <property type="match status" value="1"/>
</dbReference>
<gene>
    <name evidence="2" type="ORF">DM484_20385</name>
</gene>
<accession>A0A2W4QS83</accession>
<dbReference type="Pfam" id="PF03781">
    <property type="entry name" value="FGE-sulfatase"/>
    <property type="match status" value="1"/>
</dbReference>
<dbReference type="Proteomes" id="UP000249396">
    <property type="component" value="Unassembled WGS sequence"/>
</dbReference>
<reference evidence="2 3" key="1">
    <citation type="journal article" date="2018" name="Aquat. Microb. Ecol.">
        <title>Gammaproteobacterial methanotrophs dominate.</title>
        <authorList>
            <person name="Rissanen A.J."/>
            <person name="Saarenheimo J."/>
            <person name="Tiirola M."/>
            <person name="Peura S."/>
            <person name="Aalto S.L."/>
            <person name="Karvinen A."/>
            <person name="Nykanen H."/>
        </authorList>
    </citation>
    <scope>NUCLEOTIDE SEQUENCE [LARGE SCALE GENOMIC DNA]</scope>
    <source>
        <strain evidence="2">AMbin10</strain>
    </source>
</reference>
<dbReference type="AlphaFoldDB" id="A0A2W4QS83"/>
<evidence type="ECO:0000313" key="2">
    <source>
        <dbReference type="EMBL" id="PZN74772.1"/>
    </source>
</evidence>
<feature type="domain" description="Sulfatase-modifying factor enzyme-like" evidence="1">
    <location>
        <begin position="432"/>
        <end position="524"/>
    </location>
</feature>
<dbReference type="PANTHER" id="PTHR23150:SF19">
    <property type="entry name" value="FORMYLGLYCINE-GENERATING ENZYME"/>
    <property type="match status" value="1"/>
</dbReference>
<dbReference type="InterPro" id="IPR051043">
    <property type="entry name" value="Sulfatase_Mod_Factor_Kinase"/>
</dbReference>
<name>A0A2W4QS83_9GAMM</name>
<evidence type="ECO:0000259" key="1">
    <source>
        <dbReference type="Pfam" id="PF03781"/>
    </source>
</evidence>
<comment type="caution">
    <text evidence="2">The sequence shown here is derived from an EMBL/GenBank/DDBJ whole genome shotgun (WGS) entry which is preliminary data.</text>
</comment>
<sequence length="531" mass="59133">MHLWKFIAAQLEAQNLTAAIKPILAKLEDGKALVLLDGLDEVTTAAQRRFVRDVVSAFMRRYPDNRYLLTCRILSYQAPSEPNGEDLRIPALPAYTLAPLDEPKQDRFVAAWYAELAEKGQVRREEQVDKSHSLQTAVRRHDLQTMAGNPLLLTVMAVVHTHKGELPDARAILYGDTVDLLLSRWEAQKAGTGEAADGILSLLRQAGRSEIDLKSVLRKLAYDAQAQTGEGLLADIAELDLLHALADLKKDSEGMGDLYWAQKVTLAMKLRAGLLIELSPGVFAFPHRTFQEYLAGVHLTSAGDFASLAIKLADDRTRWREALLLAVGHLVYVNVETSRPLFLAGELCPSRLTDDETAWRKVWLAGEVLVEIGLLRVTDSDFGQQLMDRVRQRLCELIIGGKLTAAERVYAGDTLAQLGDPRQSVLSVDAMEFCWVPPGPFLLGSGKEDADAGKNEKPQREFTLNYGYWIARYPVSVAQFRQYVEDIGEQPADPDCLSGKPNHPVVYVSWDESKAFCAWLTQRLQQQGFIP</sequence>
<dbReference type="Gene3D" id="3.40.50.300">
    <property type="entry name" value="P-loop containing nucleotide triphosphate hydrolases"/>
    <property type="match status" value="1"/>
</dbReference>
<dbReference type="GO" id="GO:0120147">
    <property type="term" value="F:formylglycine-generating oxidase activity"/>
    <property type="evidence" value="ECO:0007669"/>
    <property type="project" value="TreeGrafter"/>
</dbReference>
<protein>
    <recommendedName>
        <fullName evidence="1">Sulfatase-modifying factor enzyme-like domain-containing protein</fullName>
    </recommendedName>
</protein>
<dbReference type="InterPro" id="IPR005532">
    <property type="entry name" value="SUMF_dom"/>
</dbReference>
<dbReference type="InterPro" id="IPR042095">
    <property type="entry name" value="SUMF_sf"/>
</dbReference>